<keyword evidence="3 5" id="KW-0697">Rotamase</keyword>
<dbReference type="Pfam" id="PF00254">
    <property type="entry name" value="FKBP_C"/>
    <property type="match status" value="2"/>
</dbReference>
<comment type="similarity">
    <text evidence="2 6">Belongs to the FKBP-type PPIase family.</text>
</comment>
<evidence type="ECO:0000256" key="1">
    <source>
        <dbReference type="ARBA" id="ARBA00000971"/>
    </source>
</evidence>
<dbReference type="eggNOG" id="COG0545">
    <property type="taxonomic scope" value="Bacteria"/>
</dbReference>
<dbReference type="PANTHER" id="PTHR43811">
    <property type="entry name" value="FKBP-TYPE PEPTIDYL-PROLYL CIS-TRANS ISOMERASE FKPA"/>
    <property type="match status" value="1"/>
</dbReference>
<name>A0A0A0K083_9MICO</name>
<feature type="domain" description="PPIase FKBP-type" evidence="8">
    <location>
        <begin position="227"/>
        <end position="312"/>
    </location>
</feature>
<evidence type="ECO:0000256" key="7">
    <source>
        <dbReference type="SAM" id="SignalP"/>
    </source>
</evidence>
<evidence type="ECO:0000313" key="9">
    <source>
        <dbReference type="EMBL" id="KGN42848.1"/>
    </source>
</evidence>
<organism evidence="9 10">
    <name type="scientific">Knoellia aerolata DSM 18566</name>
    <dbReference type="NCBI Taxonomy" id="1385519"/>
    <lineage>
        <taxon>Bacteria</taxon>
        <taxon>Bacillati</taxon>
        <taxon>Actinomycetota</taxon>
        <taxon>Actinomycetes</taxon>
        <taxon>Micrococcales</taxon>
        <taxon>Intrasporangiaceae</taxon>
        <taxon>Knoellia</taxon>
    </lineage>
</organism>
<dbReference type="PROSITE" id="PS50059">
    <property type="entry name" value="FKBP_PPIASE"/>
    <property type="match status" value="2"/>
</dbReference>
<dbReference type="EC" id="5.2.1.8" evidence="6"/>
<dbReference type="InterPro" id="IPR001179">
    <property type="entry name" value="PPIase_FKBP_dom"/>
</dbReference>
<sequence length="312" mass="31407">MSRARFAPLAAALTMGLVALVGCGESSGDTPAAAGPLAQVKVEGGAASEPKVTIAPTPLKVTEEVKRVITEGEGTPLGASDLTAVHVQIVNGTDGKVATSTWKDNQTLGIDLSDQQMLPILTNQLKGAKPGSRLLLAAPSADVFGPQGNTGLGLKAEDPVVFVVDVIKASPSLKEAEGAAVAPKAGLPTVTMNPGKEATITMPKAAPPTTLVTQPLVTGKGAKVATGQTVRVAYTGALWGSGKVFDSNATGFTTAIGVGQVVPGWDKSIVGQTVGSRLLLVVPPADGYGAQGQGEIKGTDTMVFVVDILAAV</sequence>
<dbReference type="PANTHER" id="PTHR43811:SF19">
    <property type="entry name" value="39 KDA FK506-BINDING NUCLEAR PROTEIN"/>
    <property type="match status" value="1"/>
</dbReference>
<dbReference type="OrthoDB" id="25996at2"/>
<dbReference type="EMBL" id="AVPL01000002">
    <property type="protein sequence ID" value="KGN42848.1"/>
    <property type="molecule type" value="Genomic_DNA"/>
</dbReference>
<proteinExistence type="inferred from homology"/>
<keyword evidence="4 5" id="KW-0413">Isomerase</keyword>
<accession>A0A0A0K083</accession>
<comment type="catalytic activity">
    <reaction evidence="1 5 6">
        <text>[protein]-peptidylproline (omega=180) = [protein]-peptidylproline (omega=0)</text>
        <dbReference type="Rhea" id="RHEA:16237"/>
        <dbReference type="Rhea" id="RHEA-COMP:10747"/>
        <dbReference type="Rhea" id="RHEA-COMP:10748"/>
        <dbReference type="ChEBI" id="CHEBI:83833"/>
        <dbReference type="ChEBI" id="CHEBI:83834"/>
        <dbReference type="EC" id="5.2.1.8"/>
    </reaction>
</comment>
<evidence type="ECO:0000256" key="6">
    <source>
        <dbReference type="RuleBase" id="RU003915"/>
    </source>
</evidence>
<feature type="chain" id="PRO_5038420716" description="Peptidyl-prolyl cis-trans isomerase" evidence="7">
    <location>
        <begin position="20"/>
        <end position="312"/>
    </location>
</feature>
<evidence type="ECO:0000256" key="5">
    <source>
        <dbReference type="PROSITE-ProRule" id="PRU00277"/>
    </source>
</evidence>
<dbReference type="GO" id="GO:0003755">
    <property type="term" value="F:peptidyl-prolyl cis-trans isomerase activity"/>
    <property type="evidence" value="ECO:0007669"/>
    <property type="project" value="UniProtKB-UniRule"/>
</dbReference>
<dbReference type="PROSITE" id="PS51257">
    <property type="entry name" value="PROKAR_LIPOPROTEIN"/>
    <property type="match status" value="1"/>
</dbReference>
<dbReference type="SUPFAM" id="SSF54534">
    <property type="entry name" value="FKBP-like"/>
    <property type="match status" value="2"/>
</dbReference>
<evidence type="ECO:0000256" key="3">
    <source>
        <dbReference type="ARBA" id="ARBA00023110"/>
    </source>
</evidence>
<keyword evidence="7" id="KW-0732">Signal</keyword>
<evidence type="ECO:0000313" key="10">
    <source>
        <dbReference type="Proteomes" id="UP000030013"/>
    </source>
</evidence>
<evidence type="ECO:0000256" key="4">
    <source>
        <dbReference type="ARBA" id="ARBA00023235"/>
    </source>
</evidence>
<dbReference type="AlphaFoldDB" id="A0A0A0K083"/>
<feature type="signal peptide" evidence="7">
    <location>
        <begin position="1"/>
        <end position="19"/>
    </location>
</feature>
<evidence type="ECO:0000256" key="2">
    <source>
        <dbReference type="ARBA" id="ARBA00006577"/>
    </source>
</evidence>
<keyword evidence="10" id="KW-1185">Reference proteome</keyword>
<dbReference type="RefSeq" id="WP_052112508.1">
    <property type="nucleotide sequence ID" value="NZ_AVPL01000002.1"/>
</dbReference>
<dbReference type="Gene3D" id="3.10.50.40">
    <property type="match status" value="2"/>
</dbReference>
<reference evidence="9 10" key="1">
    <citation type="submission" date="2013-08" db="EMBL/GenBank/DDBJ databases">
        <title>The genome sequence of Knoellia aerolata.</title>
        <authorList>
            <person name="Zhu W."/>
            <person name="Wang G."/>
        </authorList>
    </citation>
    <scope>NUCLEOTIDE SEQUENCE [LARGE SCALE GENOMIC DNA]</scope>
    <source>
        <strain evidence="9 10">DSM 18566</strain>
    </source>
</reference>
<gene>
    <name evidence="9" type="ORF">N801_11955</name>
</gene>
<protein>
    <recommendedName>
        <fullName evidence="6">Peptidyl-prolyl cis-trans isomerase</fullName>
        <ecNumber evidence="6">5.2.1.8</ecNumber>
    </recommendedName>
</protein>
<feature type="domain" description="PPIase FKBP-type" evidence="8">
    <location>
        <begin position="80"/>
        <end position="170"/>
    </location>
</feature>
<dbReference type="STRING" id="1385519.N801_11955"/>
<dbReference type="Proteomes" id="UP000030013">
    <property type="component" value="Unassembled WGS sequence"/>
</dbReference>
<comment type="caution">
    <text evidence="9">The sequence shown here is derived from an EMBL/GenBank/DDBJ whole genome shotgun (WGS) entry which is preliminary data.</text>
</comment>
<evidence type="ECO:0000259" key="8">
    <source>
        <dbReference type="PROSITE" id="PS50059"/>
    </source>
</evidence>
<dbReference type="InterPro" id="IPR046357">
    <property type="entry name" value="PPIase_dom_sf"/>
</dbReference>